<sequence length="164" mass="17724">SSNNNTNSLPLHLLRHGSALIATGLIWGFLVPLTPHPRLALTAHIQFAVEGVMVVAAGLVLNSEPFSSPDIFSDTKNTAVTVPHRRRLADRLSIWQTRVVRYGCAGIWVTLLSEIANAWWGTRWVLPIAHAAAGLAGEGQTAAVWMERVVQIAHLPFAVVLAAV</sequence>
<comment type="caution">
    <text evidence="2">The sequence shown here is derived from an EMBL/GenBank/DDBJ whole genome shotgun (WGS) entry which is preliminary data.</text>
</comment>
<evidence type="ECO:0000313" key="2">
    <source>
        <dbReference type="EMBL" id="KAK0610658.1"/>
    </source>
</evidence>
<keyword evidence="1" id="KW-0812">Transmembrane</keyword>
<evidence type="ECO:0000256" key="1">
    <source>
        <dbReference type="SAM" id="Phobius"/>
    </source>
</evidence>
<gene>
    <name evidence="2" type="ORF">B0T17DRAFT_476694</name>
</gene>
<dbReference type="EMBL" id="JAULSR010000010">
    <property type="protein sequence ID" value="KAK0610658.1"/>
    <property type="molecule type" value="Genomic_DNA"/>
</dbReference>
<protein>
    <submittedName>
        <fullName evidence="2">Uncharacterized protein</fullName>
    </submittedName>
</protein>
<feature type="non-terminal residue" evidence="2">
    <location>
        <position position="1"/>
    </location>
</feature>
<keyword evidence="3" id="KW-1185">Reference proteome</keyword>
<organism evidence="2 3">
    <name type="scientific">Bombardia bombarda</name>
    <dbReference type="NCBI Taxonomy" id="252184"/>
    <lineage>
        <taxon>Eukaryota</taxon>
        <taxon>Fungi</taxon>
        <taxon>Dikarya</taxon>
        <taxon>Ascomycota</taxon>
        <taxon>Pezizomycotina</taxon>
        <taxon>Sordariomycetes</taxon>
        <taxon>Sordariomycetidae</taxon>
        <taxon>Sordariales</taxon>
        <taxon>Lasiosphaeriaceae</taxon>
        <taxon>Bombardia</taxon>
    </lineage>
</organism>
<dbReference type="Proteomes" id="UP001174934">
    <property type="component" value="Unassembled WGS sequence"/>
</dbReference>
<keyword evidence="1" id="KW-0472">Membrane</keyword>
<name>A0AA39TWY4_9PEZI</name>
<dbReference type="AlphaFoldDB" id="A0AA39TWY4"/>
<keyword evidence="1" id="KW-1133">Transmembrane helix</keyword>
<proteinExistence type="predicted"/>
<feature type="non-terminal residue" evidence="2">
    <location>
        <position position="164"/>
    </location>
</feature>
<evidence type="ECO:0000313" key="3">
    <source>
        <dbReference type="Proteomes" id="UP001174934"/>
    </source>
</evidence>
<reference evidence="2" key="1">
    <citation type="submission" date="2023-06" db="EMBL/GenBank/DDBJ databases">
        <title>Genome-scale phylogeny and comparative genomics of the fungal order Sordariales.</title>
        <authorList>
            <consortium name="Lawrence Berkeley National Laboratory"/>
            <person name="Hensen N."/>
            <person name="Bonometti L."/>
            <person name="Westerberg I."/>
            <person name="Brannstrom I.O."/>
            <person name="Guillou S."/>
            <person name="Cros-Aarteil S."/>
            <person name="Calhoun S."/>
            <person name="Haridas S."/>
            <person name="Kuo A."/>
            <person name="Mondo S."/>
            <person name="Pangilinan J."/>
            <person name="Riley R."/>
            <person name="LaButti K."/>
            <person name="Andreopoulos B."/>
            <person name="Lipzen A."/>
            <person name="Chen C."/>
            <person name="Yanf M."/>
            <person name="Daum C."/>
            <person name="Ng V."/>
            <person name="Clum A."/>
            <person name="Steindorff A."/>
            <person name="Ohm R."/>
            <person name="Martin F."/>
            <person name="Silar P."/>
            <person name="Natvig D."/>
            <person name="Lalanne C."/>
            <person name="Gautier V."/>
            <person name="Ament-velasquez S.L."/>
            <person name="Kruys A."/>
            <person name="Hutchinson M.I."/>
            <person name="Powell A.J."/>
            <person name="Barry K."/>
            <person name="Miller A.N."/>
            <person name="Grigoriev I.V."/>
            <person name="Debuchy R."/>
            <person name="Gladieux P."/>
            <person name="Thoren M.H."/>
            <person name="Johannesson H."/>
        </authorList>
    </citation>
    <scope>NUCLEOTIDE SEQUENCE</scope>
    <source>
        <strain evidence="2">SMH3391-2</strain>
    </source>
</reference>
<feature type="transmembrane region" description="Helical" evidence="1">
    <location>
        <begin position="12"/>
        <end position="33"/>
    </location>
</feature>
<accession>A0AA39TWY4</accession>